<keyword evidence="5" id="KW-0808">Transferase</keyword>
<evidence type="ECO:0000313" key="12">
    <source>
        <dbReference type="EMBL" id="MSU01667.1"/>
    </source>
</evidence>
<sequence>MGRKIYYNLAAIATITAVITSIVLVFLFFDFYNPRDINDIIKVDIYDSNSIPKEIPSNLSHDVKLDNKIVRVSKPIQHIQQAFIGILPAMAGVLVLILMSLYIVSSILTSKLLEPIELASKSIGSILSGEEMIDTETYEELQPFIRTIDIQKKEIEYSIDKLKESEKIRREFTANVSHELKTPLTSIIGFAEMIETGMAKDEDIKKSASIIYKEGNRLLTLIDSIIKLSQLDDLSIKRDLTEIDLFSIGEFVYSNLLNNTKEKDISLKIEGKSTMINGNQRMIEDLIFNLVDNAIKYNKINGKVDIKIYSDDKWGVVKVSDTGIGIPQKHQNRIFERFYRVDKSRSKKINGTGLGLSIVKHTVEYHRGQLTVSSIENEGTTIEVKLPKANC</sequence>
<proteinExistence type="predicted"/>
<keyword evidence="4" id="KW-0597">Phosphoprotein</keyword>
<organism evidence="12 13">
    <name type="scientific">Tissierella pigra</name>
    <dbReference type="NCBI Taxonomy" id="2607614"/>
    <lineage>
        <taxon>Bacteria</taxon>
        <taxon>Bacillati</taxon>
        <taxon>Bacillota</taxon>
        <taxon>Tissierellia</taxon>
        <taxon>Tissierellales</taxon>
        <taxon>Tissierellaceae</taxon>
        <taxon>Tissierella</taxon>
    </lineage>
</organism>
<dbReference type="InterPro" id="IPR036890">
    <property type="entry name" value="HATPase_C_sf"/>
</dbReference>
<dbReference type="Pfam" id="PF02518">
    <property type="entry name" value="HATPase_c"/>
    <property type="match status" value="1"/>
</dbReference>
<evidence type="ECO:0000256" key="3">
    <source>
        <dbReference type="ARBA" id="ARBA00012438"/>
    </source>
</evidence>
<dbReference type="Pfam" id="PF00512">
    <property type="entry name" value="HisKA"/>
    <property type="match status" value="1"/>
</dbReference>
<dbReference type="Gene3D" id="3.30.565.10">
    <property type="entry name" value="Histidine kinase-like ATPase, C-terminal domain"/>
    <property type="match status" value="1"/>
</dbReference>
<dbReference type="EMBL" id="VUNQ01000017">
    <property type="protein sequence ID" value="MSU01667.1"/>
    <property type="molecule type" value="Genomic_DNA"/>
</dbReference>
<keyword evidence="7 12" id="KW-0418">Kinase</keyword>
<keyword evidence="10" id="KW-0472">Membrane</keyword>
<dbReference type="InterPro" id="IPR050351">
    <property type="entry name" value="BphY/WalK/GraS-like"/>
</dbReference>
<feature type="transmembrane region" description="Helical" evidence="10">
    <location>
        <begin position="82"/>
        <end position="104"/>
    </location>
</feature>
<name>A0A6N7XV65_9FIRM</name>
<dbReference type="Proteomes" id="UP000469523">
    <property type="component" value="Unassembled WGS sequence"/>
</dbReference>
<comment type="caution">
    <text evidence="12">The sequence shown here is derived from an EMBL/GenBank/DDBJ whole genome shotgun (WGS) entry which is preliminary data.</text>
</comment>
<evidence type="ECO:0000256" key="2">
    <source>
        <dbReference type="ARBA" id="ARBA00004370"/>
    </source>
</evidence>
<dbReference type="GO" id="GO:0000155">
    <property type="term" value="F:phosphorelay sensor kinase activity"/>
    <property type="evidence" value="ECO:0007669"/>
    <property type="project" value="InterPro"/>
</dbReference>
<comment type="catalytic activity">
    <reaction evidence="1">
        <text>ATP + protein L-histidine = ADP + protein N-phospho-L-histidine.</text>
        <dbReference type="EC" id="2.7.13.3"/>
    </reaction>
</comment>
<evidence type="ECO:0000256" key="9">
    <source>
        <dbReference type="ARBA" id="ARBA00023012"/>
    </source>
</evidence>
<dbReference type="SMART" id="SM00387">
    <property type="entry name" value="HATPase_c"/>
    <property type="match status" value="1"/>
</dbReference>
<protein>
    <recommendedName>
        <fullName evidence="3">histidine kinase</fullName>
        <ecNumber evidence="3">2.7.13.3</ecNumber>
    </recommendedName>
</protein>
<dbReference type="FunFam" id="1.10.287.130:FF:000001">
    <property type="entry name" value="Two-component sensor histidine kinase"/>
    <property type="match status" value="1"/>
</dbReference>
<keyword evidence="8" id="KW-0067">ATP-binding</keyword>
<dbReference type="InterPro" id="IPR003661">
    <property type="entry name" value="HisK_dim/P_dom"/>
</dbReference>
<dbReference type="SMART" id="SM00388">
    <property type="entry name" value="HisKA"/>
    <property type="match status" value="1"/>
</dbReference>
<dbReference type="InterPro" id="IPR036097">
    <property type="entry name" value="HisK_dim/P_sf"/>
</dbReference>
<feature type="domain" description="Histidine kinase" evidence="11">
    <location>
        <begin position="175"/>
        <end position="390"/>
    </location>
</feature>
<dbReference type="CDD" id="cd00075">
    <property type="entry name" value="HATPase"/>
    <property type="match status" value="1"/>
</dbReference>
<comment type="subcellular location">
    <subcellularLocation>
        <location evidence="2">Membrane</location>
    </subcellularLocation>
</comment>
<evidence type="ECO:0000256" key="8">
    <source>
        <dbReference type="ARBA" id="ARBA00022840"/>
    </source>
</evidence>
<accession>A0A6N7XV65</accession>
<evidence type="ECO:0000256" key="6">
    <source>
        <dbReference type="ARBA" id="ARBA00022741"/>
    </source>
</evidence>
<dbReference type="PROSITE" id="PS50109">
    <property type="entry name" value="HIS_KIN"/>
    <property type="match status" value="1"/>
</dbReference>
<dbReference type="EC" id="2.7.13.3" evidence="3"/>
<reference evidence="12 13" key="1">
    <citation type="submission" date="2019-09" db="EMBL/GenBank/DDBJ databases">
        <title>In-depth cultivation of the pig gut microbiome towards novel bacterial diversity and tailored functional studies.</title>
        <authorList>
            <person name="Wylensek D."/>
            <person name="Hitch T.C.A."/>
            <person name="Clavel T."/>
        </authorList>
    </citation>
    <scope>NUCLEOTIDE SEQUENCE [LARGE SCALE GENOMIC DNA]</scope>
    <source>
        <strain evidence="12 13">WCA3-693-APC-4?</strain>
    </source>
</reference>
<feature type="transmembrane region" description="Helical" evidence="10">
    <location>
        <begin position="6"/>
        <end position="29"/>
    </location>
</feature>
<keyword evidence="10" id="KW-0812">Transmembrane</keyword>
<evidence type="ECO:0000256" key="5">
    <source>
        <dbReference type="ARBA" id="ARBA00022679"/>
    </source>
</evidence>
<keyword evidence="13" id="KW-1185">Reference proteome</keyword>
<dbReference type="RefSeq" id="WP_154440074.1">
    <property type="nucleotide sequence ID" value="NZ_JAHLPJ010000001.1"/>
</dbReference>
<dbReference type="GO" id="GO:0004721">
    <property type="term" value="F:phosphoprotein phosphatase activity"/>
    <property type="evidence" value="ECO:0007669"/>
    <property type="project" value="TreeGrafter"/>
</dbReference>
<evidence type="ECO:0000256" key="4">
    <source>
        <dbReference type="ARBA" id="ARBA00022553"/>
    </source>
</evidence>
<dbReference type="Gene3D" id="1.10.287.130">
    <property type="match status" value="1"/>
</dbReference>
<keyword evidence="6" id="KW-0547">Nucleotide-binding</keyword>
<keyword evidence="10" id="KW-1133">Transmembrane helix</keyword>
<dbReference type="CDD" id="cd00082">
    <property type="entry name" value="HisKA"/>
    <property type="match status" value="1"/>
</dbReference>
<dbReference type="SUPFAM" id="SSF47384">
    <property type="entry name" value="Homodimeric domain of signal transducing histidine kinase"/>
    <property type="match status" value="1"/>
</dbReference>
<evidence type="ECO:0000313" key="13">
    <source>
        <dbReference type="Proteomes" id="UP000469523"/>
    </source>
</evidence>
<dbReference type="InterPro" id="IPR003594">
    <property type="entry name" value="HATPase_dom"/>
</dbReference>
<dbReference type="PANTHER" id="PTHR45453">
    <property type="entry name" value="PHOSPHATE REGULON SENSOR PROTEIN PHOR"/>
    <property type="match status" value="1"/>
</dbReference>
<dbReference type="InterPro" id="IPR005467">
    <property type="entry name" value="His_kinase_dom"/>
</dbReference>
<dbReference type="PANTHER" id="PTHR45453:SF1">
    <property type="entry name" value="PHOSPHATE REGULON SENSOR PROTEIN PHOR"/>
    <property type="match status" value="1"/>
</dbReference>
<dbReference type="FunFam" id="3.30.565.10:FF:000037">
    <property type="entry name" value="Hybrid sensor histidine kinase/response regulator"/>
    <property type="match status" value="1"/>
</dbReference>
<evidence type="ECO:0000256" key="1">
    <source>
        <dbReference type="ARBA" id="ARBA00000085"/>
    </source>
</evidence>
<dbReference type="PRINTS" id="PR00344">
    <property type="entry name" value="BCTRLSENSOR"/>
</dbReference>
<dbReference type="InterPro" id="IPR004358">
    <property type="entry name" value="Sig_transdc_His_kin-like_C"/>
</dbReference>
<evidence type="ECO:0000256" key="7">
    <source>
        <dbReference type="ARBA" id="ARBA00022777"/>
    </source>
</evidence>
<evidence type="ECO:0000256" key="10">
    <source>
        <dbReference type="SAM" id="Phobius"/>
    </source>
</evidence>
<gene>
    <name evidence="12" type="ORF">FYJ83_09335</name>
</gene>
<dbReference type="GO" id="GO:0005886">
    <property type="term" value="C:plasma membrane"/>
    <property type="evidence" value="ECO:0007669"/>
    <property type="project" value="TreeGrafter"/>
</dbReference>
<dbReference type="GO" id="GO:0005524">
    <property type="term" value="F:ATP binding"/>
    <property type="evidence" value="ECO:0007669"/>
    <property type="project" value="UniProtKB-KW"/>
</dbReference>
<dbReference type="SUPFAM" id="SSF55874">
    <property type="entry name" value="ATPase domain of HSP90 chaperone/DNA topoisomerase II/histidine kinase"/>
    <property type="match status" value="1"/>
</dbReference>
<dbReference type="GO" id="GO:0016036">
    <property type="term" value="P:cellular response to phosphate starvation"/>
    <property type="evidence" value="ECO:0007669"/>
    <property type="project" value="TreeGrafter"/>
</dbReference>
<evidence type="ECO:0000259" key="11">
    <source>
        <dbReference type="PROSITE" id="PS50109"/>
    </source>
</evidence>
<keyword evidence="9" id="KW-0902">Two-component regulatory system</keyword>
<dbReference type="AlphaFoldDB" id="A0A6N7XV65"/>